<feature type="domain" description="Ketoreductase" evidence="4">
    <location>
        <begin position="5"/>
        <end position="181"/>
    </location>
</feature>
<keyword evidence="6" id="KW-1185">Reference proteome</keyword>
<dbReference type="GO" id="GO:0016491">
    <property type="term" value="F:oxidoreductase activity"/>
    <property type="evidence" value="ECO:0007669"/>
    <property type="project" value="UniProtKB-KW"/>
</dbReference>
<evidence type="ECO:0000256" key="2">
    <source>
        <dbReference type="ARBA" id="ARBA00023002"/>
    </source>
</evidence>
<dbReference type="PROSITE" id="PS00061">
    <property type="entry name" value="ADH_SHORT"/>
    <property type="match status" value="1"/>
</dbReference>
<dbReference type="OrthoDB" id="9810734at2"/>
<dbReference type="SMART" id="SM00822">
    <property type="entry name" value="PKS_KR"/>
    <property type="match status" value="1"/>
</dbReference>
<dbReference type="InterPro" id="IPR036291">
    <property type="entry name" value="NAD(P)-bd_dom_sf"/>
</dbReference>
<evidence type="ECO:0000256" key="1">
    <source>
        <dbReference type="ARBA" id="ARBA00006484"/>
    </source>
</evidence>
<gene>
    <name evidence="5" type="ORF">DN068_01670</name>
</gene>
<dbReference type="RefSeq" id="WP_110997137.1">
    <property type="nucleotide sequence ID" value="NZ_QKTW01000002.1"/>
</dbReference>
<dbReference type="PANTHER" id="PTHR44196">
    <property type="entry name" value="DEHYDROGENASE/REDUCTASE SDR FAMILY MEMBER 7B"/>
    <property type="match status" value="1"/>
</dbReference>
<dbReference type="PANTHER" id="PTHR44196:SF1">
    <property type="entry name" value="DEHYDROGENASE_REDUCTASE SDR FAMILY MEMBER 7B"/>
    <property type="match status" value="1"/>
</dbReference>
<dbReference type="PRINTS" id="PR00080">
    <property type="entry name" value="SDRFAMILY"/>
</dbReference>
<dbReference type="AlphaFoldDB" id="A0A2W2AI40"/>
<protein>
    <submittedName>
        <fullName evidence="5">Short-chain dehydrogenase</fullName>
    </submittedName>
</protein>
<evidence type="ECO:0000313" key="6">
    <source>
        <dbReference type="Proteomes" id="UP000248745"/>
    </source>
</evidence>
<dbReference type="SUPFAM" id="SSF51735">
    <property type="entry name" value="NAD(P)-binding Rossmann-fold domains"/>
    <property type="match status" value="1"/>
</dbReference>
<dbReference type="InterPro" id="IPR057326">
    <property type="entry name" value="KR_dom"/>
</dbReference>
<evidence type="ECO:0000256" key="3">
    <source>
        <dbReference type="RuleBase" id="RU000363"/>
    </source>
</evidence>
<dbReference type="InterPro" id="IPR020904">
    <property type="entry name" value="Sc_DH/Rdtase_CS"/>
</dbReference>
<dbReference type="EMBL" id="QKTW01000002">
    <property type="protein sequence ID" value="PZF74931.1"/>
    <property type="molecule type" value="Genomic_DNA"/>
</dbReference>
<dbReference type="InterPro" id="IPR002347">
    <property type="entry name" value="SDR_fam"/>
</dbReference>
<reference evidence="5 6" key="1">
    <citation type="submission" date="2018-06" db="EMBL/GenBank/DDBJ databases">
        <title>Mucibacter soli gen. nov., sp. nov., a new member of the family Chitinophagaceae producing mucin.</title>
        <authorList>
            <person name="Kim M.-K."/>
            <person name="Park S."/>
            <person name="Kim T.-S."/>
            <person name="Joung Y."/>
            <person name="Han J.-H."/>
            <person name="Kim S.B."/>
        </authorList>
    </citation>
    <scope>NUCLEOTIDE SEQUENCE [LARGE SCALE GENOMIC DNA]</scope>
    <source>
        <strain evidence="5 6">R1-15</strain>
    </source>
</reference>
<dbReference type="Pfam" id="PF00106">
    <property type="entry name" value="adh_short"/>
    <property type="match status" value="1"/>
</dbReference>
<dbReference type="Gene3D" id="3.40.50.720">
    <property type="entry name" value="NAD(P)-binding Rossmann-like Domain"/>
    <property type="match status" value="1"/>
</dbReference>
<dbReference type="GO" id="GO:0016020">
    <property type="term" value="C:membrane"/>
    <property type="evidence" value="ECO:0007669"/>
    <property type="project" value="TreeGrafter"/>
</dbReference>
<comment type="caution">
    <text evidence="5">The sequence shown here is derived from an EMBL/GenBank/DDBJ whole genome shotgun (WGS) entry which is preliminary data.</text>
</comment>
<accession>A0A2W2AI40</accession>
<evidence type="ECO:0000259" key="4">
    <source>
        <dbReference type="SMART" id="SM00822"/>
    </source>
</evidence>
<name>A0A2W2AI40_9BACT</name>
<sequence length="246" mass="26876">MSKQQTILITGGSAGIGFEMARLFSEQGHRVIITGRNEARLKEAAAKLNNVVPFVCDVTLENDVDKLVKAIHNDYADLSMLINNAGNAFYYRLYPGANAFEKASQEMMTNYLSIVSLTEKLLPLLAMQPEAAVVNVSSIVAFVPGINIPTYSASKAALHSYTQSLRLTLAQATNIKVYELMPPLVNTEFSKEIGGENGIPPQEVAQALVDALAQRNYEIRVGNTADMYEFSRQSPEEALIAMNAGR</sequence>
<dbReference type="PRINTS" id="PR00081">
    <property type="entry name" value="GDHRDH"/>
</dbReference>
<keyword evidence="2" id="KW-0560">Oxidoreductase</keyword>
<comment type="similarity">
    <text evidence="1 3">Belongs to the short-chain dehydrogenases/reductases (SDR) family.</text>
</comment>
<organism evidence="5 6">
    <name type="scientific">Taibaiella soli</name>
    <dbReference type="NCBI Taxonomy" id="1649169"/>
    <lineage>
        <taxon>Bacteria</taxon>
        <taxon>Pseudomonadati</taxon>
        <taxon>Bacteroidota</taxon>
        <taxon>Chitinophagia</taxon>
        <taxon>Chitinophagales</taxon>
        <taxon>Chitinophagaceae</taxon>
        <taxon>Taibaiella</taxon>
    </lineage>
</organism>
<dbReference type="Proteomes" id="UP000248745">
    <property type="component" value="Unassembled WGS sequence"/>
</dbReference>
<evidence type="ECO:0000313" key="5">
    <source>
        <dbReference type="EMBL" id="PZF74931.1"/>
    </source>
</evidence>
<proteinExistence type="inferred from homology"/>